<keyword evidence="4" id="KW-0812">Transmembrane</keyword>
<dbReference type="EMBL" id="BAAARA010000003">
    <property type="protein sequence ID" value="GAA2338892.1"/>
    <property type="molecule type" value="Genomic_DNA"/>
</dbReference>
<name>A0ABN3FW11_9PSEU</name>
<evidence type="ECO:0000313" key="7">
    <source>
        <dbReference type="EMBL" id="GAA2338892.1"/>
    </source>
</evidence>
<comment type="subcellular location">
    <subcellularLocation>
        <location evidence="1">Cell membrane</location>
        <topology evidence="1">Multi-pass membrane protein</topology>
    </subcellularLocation>
</comment>
<reference evidence="7 8" key="1">
    <citation type="journal article" date="2019" name="Int. J. Syst. Evol. Microbiol.">
        <title>The Global Catalogue of Microorganisms (GCM) 10K type strain sequencing project: providing services to taxonomists for standard genome sequencing and annotation.</title>
        <authorList>
            <consortium name="The Broad Institute Genomics Platform"/>
            <consortium name="The Broad Institute Genome Sequencing Center for Infectious Disease"/>
            <person name="Wu L."/>
            <person name="Ma J."/>
        </authorList>
    </citation>
    <scope>NUCLEOTIDE SEQUENCE [LARGE SCALE GENOMIC DNA]</scope>
    <source>
        <strain evidence="7 8">JCM 16221</strain>
    </source>
</reference>
<dbReference type="PANTHER" id="PTHR34584">
    <property type="entry name" value="NA(+)/H(+) ANTIPORTER SUBUNIT E1"/>
    <property type="match status" value="1"/>
</dbReference>
<dbReference type="PANTHER" id="PTHR34584:SF1">
    <property type="entry name" value="NA(+)_H(+) ANTIPORTER SUBUNIT E1"/>
    <property type="match status" value="1"/>
</dbReference>
<protein>
    <submittedName>
        <fullName evidence="7">Na+/H+ antiporter subunit E</fullName>
    </submittedName>
</protein>
<evidence type="ECO:0000256" key="2">
    <source>
        <dbReference type="ARBA" id="ARBA00006228"/>
    </source>
</evidence>
<keyword evidence="5" id="KW-1133">Transmembrane helix</keyword>
<evidence type="ECO:0000256" key="3">
    <source>
        <dbReference type="ARBA" id="ARBA00022475"/>
    </source>
</evidence>
<accession>A0ABN3FW11</accession>
<gene>
    <name evidence="7" type="ORF">GCM10009854_14080</name>
</gene>
<comment type="caution">
    <text evidence="7">The sequence shown here is derived from an EMBL/GenBank/DDBJ whole genome shotgun (WGS) entry which is preliminary data.</text>
</comment>
<evidence type="ECO:0000256" key="6">
    <source>
        <dbReference type="ARBA" id="ARBA00023136"/>
    </source>
</evidence>
<evidence type="ECO:0000313" key="8">
    <source>
        <dbReference type="Proteomes" id="UP001501218"/>
    </source>
</evidence>
<dbReference type="Pfam" id="PF01899">
    <property type="entry name" value="MNHE"/>
    <property type="match status" value="1"/>
</dbReference>
<dbReference type="InterPro" id="IPR002758">
    <property type="entry name" value="Cation_antiport_E"/>
</dbReference>
<comment type="similarity">
    <text evidence="2">Belongs to the CPA3 antiporters (TC 2.A.63) subunit E family.</text>
</comment>
<keyword evidence="6" id="KW-0472">Membrane</keyword>
<dbReference type="NCBIfam" id="NF006521">
    <property type="entry name" value="PRK08965.1-5"/>
    <property type="match status" value="1"/>
</dbReference>
<dbReference type="RefSeq" id="WP_344127899.1">
    <property type="nucleotide sequence ID" value="NZ_BAAARA010000003.1"/>
</dbReference>
<organism evidence="7 8">
    <name type="scientific">Saccharopolyspora halophila</name>
    <dbReference type="NCBI Taxonomy" id="405551"/>
    <lineage>
        <taxon>Bacteria</taxon>
        <taxon>Bacillati</taxon>
        <taxon>Actinomycetota</taxon>
        <taxon>Actinomycetes</taxon>
        <taxon>Pseudonocardiales</taxon>
        <taxon>Pseudonocardiaceae</taxon>
        <taxon>Saccharopolyspora</taxon>
    </lineage>
</organism>
<keyword evidence="3" id="KW-1003">Cell membrane</keyword>
<dbReference type="Proteomes" id="UP001501218">
    <property type="component" value="Unassembled WGS sequence"/>
</dbReference>
<evidence type="ECO:0000256" key="4">
    <source>
        <dbReference type="ARBA" id="ARBA00022692"/>
    </source>
</evidence>
<keyword evidence="8" id="KW-1185">Reference proteome</keyword>
<proteinExistence type="inferred from homology"/>
<evidence type="ECO:0000256" key="5">
    <source>
        <dbReference type="ARBA" id="ARBA00022989"/>
    </source>
</evidence>
<sequence>MAKRLTRGKRLLRRVPLMIWLTLVWVLLWGTFDLGTLLFGLVVAALVSLLFPLPPIRTGMVVRPLPLLRLIGYLGWDLVVSTMRVTWQALRFGPNATAGIVGARLRIDSDHLTALVASAISLAPGQFVLQIDRANRICYVYALCLDGEESVRREVARLEHFVVSAVGSAAERELVREAG</sequence>
<evidence type="ECO:0000256" key="1">
    <source>
        <dbReference type="ARBA" id="ARBA00004651"/>
    </source>
</evidence>